<keyword evidence="3" id="KW-0238">DNA-binding</keyword>
<dbReference type="PANTHER" id="PTHR30408:SF12">
    <property type="entry name" value="TYPE I RESTRICTION ENZYME MJAVIII SPECIFICITY SUBUNIT"/>
    <property type="match status" value="1"/>
</dbReference>
<keyword evidence="2" id="KW-0680">Restriction system</keyword>
<gene>
    <name evidence="5" type="ORF">LOC71_12040</name>
</gene>
<keyword evidence="5" id="KW-0540">Nuclease</keyword>
<dbReference type="PANTHER" id="PTHR30408">
    <property type="entry name" value="TYPE-1 RESTRICTION ENZYME ECOKI SPECIFICITY PROTEIN"/>
    <property type="match status" value="1"/>
</dbReference>
<accession>A0ABS8NHG7</accession>
<reference evidence="5" key="1">
    <citation type="submission" date="2021-11" db="EMBL/GenBank/DDBJ databases">
        <title>Genome sequence.</title>
        <authorList>
            <person name="Sun Q."/>
        </authorList>
    </citation>
    <scope>NUCLEOTIDE SEQUENCE</scope>
    <source>
        <strain evidence="5">JC740</strain>
    </source>
</reference>
<keyword evidence="5" id="KW-0378">Hydrolase</keyword>
<evidence type="ECO:0000259" key="4">
    <source>
        <dbReference type="Pfam" id="PF01420"/>
    </source>
</evidence>
<dbReference type="InterPro" id="IPR052021">
    <property type="entry name" value="Type-I_RS_S_subunit"/>
</dbReference>
<evidence type="ECO:0000256" key="1">
    <source>
        <dbReference type="ARBA" id="ARBA00010923"/>
    </source>
</evidence>
<dbReference type="Pfam" id="PF01420">
    <property type="entry name" value="Methylase_S"/>
    <property type="match status" value="1"/>
</dbReference>
<dbReference type="InterPro" id="IPR044946">
    <property type="entry name" value="Restrct_endonuc_typeI_TRD_sf"/>
</dbReference>
<dbReference type="GO" id="GO:0016787">
    <property type="term" value="F:hydrolase activity"/>
    <property type="evidence" value="ECO:0007669"/>
    <property type="project" value="UniProtKB-KW"/>
</dbReference>
<dbReference type="GO" id="GO:0004519">
    <property type="term" value="F:endonuclease activity"/>
    <property type="evidence" value="ECO:0007669"/>
    <property type="project" value="UniProtKB-KW"/>
</dbReference>
<evidence type="ECO:0000313" key="6">
    <source>
        <dbReference type="Proteomes" id="UP001430306"/>
    </source>
</evidence>
<dbReference type="InterPro" id="IPR000055">
    <property type="entry name" value="Restrct_endonuc_typeI_TRD"/>
</dbReference>
<dbReference type="EMBL" id="JAJKFW010000022">
    <property type="protein sequence ID" value="MCC9643010.1"/>
    <property type="molecule type" value="Genomic_DNA"/>
</dbReference>
<feature type="domain" description="Type I restriction modification DNA specificity" evidence="4">
    <location>
        <begin position="13"/>
        <end position="174"/>
    </location>
</feature>
<organism evidence="5 6">
    <name type="scientific">Rhodopirellula halodulae</name>
    <dbReference type="NCBI Taxonomy" id="2894198"/>
    <lineage>
        <taxon>Bacteria</taxon>
        <taxon>Pseudomonadati</taxon>
        <taxon>Planctomycetota</taxon>
        <taxon>Planctomycetia</taxon>
        <taxon>Pirellulales</taxon>
        <taxon>Pirellulaceae</taxon>
        <taxon>Rhodopirellula</taxon>
    </lineage>
</organism>
<comment type="similarity">
    <text evidence="1">Belongs to the type-I restriction system S methylase family.</text>
</comment>
<proteinExistence type="inferred from homology"/>
<dbReference type="SUPFAM" id="SSF116734">
    <property type="entry name" value="DNA methylase specificity domain"/>
    <property type="match status" value="1"/>
</dbReference>
<dbReference type="EC" id="3.1.21.-" evidence="5"/>
<dbReference type="Proteomes" id="UP001430306">
    <property type="component" value="Unassembled WGS sequence"/>
</dbReference>
<keyword evidence="5" id="KW-0255">Endonuclease</keyword>
<evidence type="ECO:0000256" key="2">
    <source>
        <dbReference type="ARBA" id="ARBA00022747"/>
    </source>
</evidence>
<protein>
    <submittedName>
        <fullName evidence="5">Restriction endonuclease subunit S</fullName>
        <ecNumber evidence="5">3.1.21.-</ecNumber>
    </submittedName>
</protein>
<comment type="caution">
    <text evidence="5">The sequence shown here is derived from an EMBL/GenBank/DDBJ whole genome shotgun (WGS) entry which is preliminary data.</text>
</comment>
<dbReference type="RefSeq" id="WP_230273924.1">
    <property type="nucleotide sequence ID" value="NZ_JAJKFW010000022.1"/>
</dbReference>
<sequence>MNTETIANQWTLLGDIADIYLGLWLKTSDTNTRQEGVPVVTVRSLSDFGVDGSDVDWAELTESKITKHRVEPGDVLIAARSTSLRTGVVPEDFPSHAVINSTLIGVRLDANKLHPRLLVAWLNTPTGMNSLVESSQSGTAQMSIGSGRLKEMVVPLFPLAQQDKLVSLLEAADETYRASVDAADKRRLIARQAVTNLLIAREMKSNGNESE</sequence>
<keyword evidence="6" id="KW-1185">Reference proteome</keyword>
<evidence type="ECO:0000256" key="3">
    <source>
        <dbReference type="ARBA" id="ARBA00023125"/>
    </source>
</evidence>
<evidence type="ECO:0000313" key="5">
    <source>
        <dbReference type="EMBL" id="MCC9643010.1"/>
    </source>
</evidence>
<dbReference type="Gene3D" id="3.90.220.20">
    <property type="entry name" value="DNA methylase specificity domains"/>
    <property type="match status" value="1"/>
</dbReference>
<name>A0ABS8NHG7_9BACT</name>